<dbReference type="KEGG" id="lmat:92516345"/>
<evidence type="ECO:0000313" key="4">
    <source>
        <dbReference type="Proteomes" id="UP000673552"/>
    </source>
</evidence>
<feature type="region of interest" description="Disordered" evidence="1">
    <location>
        <begin position="632"/>
        <end position="703"/>
    </location>
</feature>
<dbReference type="AlphaFoldDB" id="A0A836GTR4"/>
<dbReference type="Proteomes" id="UP000673552">
    <property type="component" value="Unassembled WGS sequence"/>
</dbReference>
<reference evidence="4" key="2">
    <citation type="journal article" date="2021" name="Sci. Data">
        <title>Chromosome-scale genome sequencing, assembly and annotation of six genomes from subfamily Leishmaniinae.</title>
        <authorList>
            <person name="Almutairi H."/>
            <person name="Urbaniak M.D."/>
            <person name="Bates M.D."/>
            <person name="Jariyapan N."/>
            <person name="Kwakye-Nuako G."/>
            <person name="Thomaz Soccol V."/>
            <person name="Al-Salem W.S."/>
            <person name="Dillon R.J."/>
            <person name="Bates P.A."/>
            <person name="Gatherer D."/>
        </authorList>
    </citation>
    <scope>NUCLEOTIDE SEQUENCE [LARGE SCALE GENOMIC DNA]</scope>
</reference>
<protein>
    <submittedName>
        <fullName evidence="3">Uncharacterized protein</fullName>
    </submittedName>
</protein>
<feature type="compositionally biased region" description="Basic residues" evidence="1">
    <location>
        <begin position="690"/>
        <end position="703"/>
    </location>
</feature>
<comment type="caution">
    <text evidence="3">The sequence shown here is derived from an EMBL/GenBank/DDBJ whole genome shotgun (WGS) entry which is preliminary data.</text>
</comment>
<reference evidence="4" key="1">
    <citation type="journal article" date="2021" name="Microbiol. Resour. Announc.">
        <title>LGAAP: Leishmaniinae Genome Assembly and Annotation Pipeline.</title>
        <authorList>
            <person name="Almutairi H."/>
            <person name="Urbaniak M.D."/>
            <person name="Bates M.D."/>
            <person name="Jariyapan N."/>
            <person name="Kwakye-Nuako G."/>
            <person name="Thomaz-Soccol V."/>
            <person name="Al-Salem W.S."/>
            <person name="Dillon R.J."/>
            <person name="Bates P.A."/>
            <person name="Gatherer D."/>
        </authorList>
    </citation>
    <scope>NUCLEOTIDE SEQUENCE [LARGE SCALE GENOMIC DNA]</scope>
</reference>
<feature type="region of interest" description="Disordered" evidence="1">
    <location>
        <begin position="191"/>
        <end position="224"/>
    </location>
</feature>
<dbReference type="GeneID" id="92516345"/>
<evidence type="ECO:0000313" key="3">
    <source>
        <dbReference type="EMBL" id="KAG5479984.1"/>
    </source>
</evidence>
<dbReference type="OrthoDB" id="268029at2759"/>
<organism evidence="3 4">
    <name type="scientific">Leishmania martiniquensis</name>
    <dbReference type="NCBI Taxonomy" id="1580590"/>
    <lineage>
        <taxon>Eukaryota</taxon>
        <taxon>Discoba</taxon>
        <taxon>Euglenozoa</taxon>
        <taxon>Kinetoplastea</taxon>
        <taxon>Metakinetoplastina</taxon>
        <taxon>Trypanosomatida</taxon>
        <taxon>Trypanosomatidae</taxon>
        <taxon>Leishmaniinae</taxon>
        <taxon>Leishmania</taxon>
    </lineage>
</organism>
<keyword evidence="2" id="KW-0472">Membrane</keyword>
<gene>
    <name evidence="3" type="ORF">LSCM1_06403</name>
</gene>
<feature type="region of interest" description="Disordered" evidence="1">
    <location>
        <begin position="27"/>
        <end position="49"/>
    </location>
</feature>
<evidence type="ECO:0000256" key="2">
    <source>
        <dbReference type="SAM" id="Phobius"/>
    </source>
</evidence>
<feature type="transmembrane region" description="Helical" evidence="2">
    <location>
        <begin position="345"/>
        <end position="368"/>
    </location>
</feature>
<keyword evidence="2" id="KW-1133">Transmembrane helix</keyword>
<accession>A0A836GTR4</accession>
<proteinExistence type="predicted"/>
<keyword evidence="4" id="KW-1185">Reference proteome</keyword>
<sequence>MHTTEGGCAQVIEQVSDDYFPSEIHEAGLQQPLPRSGSTARNGGGRSPLDATLNSWQELEAYIYSDAAVLDVQSHTRIRAPSAAVRRRCWRLMNCMRGQSPPIDITITDLTSPMKSPKGPSSVALQEVTASSIADRSALRALLHASSLDPMLHSPWTPCSSTVSMSTPISNASQHGCYPLEAASETASVMAGESARDAPVVSGGGAKPKGSNRPMAAPGAAGTQNTTQWRLLNAPYLARSFTSDAFPSECLELLDGLPTGAQMEDWSVFVVAATLNFYRRQAYAWASSWWTWECGLMGSGGHLLAGWLATPSSVSAAVGDGAFGAAGGGSSVGGHAATSAPPASAAAHLLVSVLCTVRLLLLYVLYTLCSLLRGGQRVCAHLLRLEASSTPPAKESIIWTLATNHRWRRQVELALVSIACSLLVMCALVLIRYRKYVRALNVWEAEMARRDAAEVGRWMSEVDARHQRARTPPSVAISAEESLQASSSCIFKFPMKAALAPRRHRERLLGALRTEMRCGAPESLAKRQTGPCHHVNVENEAGGDAVSSFYLPRRPSESSACGMADALPMHFPSELLQEPFRNSSAAAAAGGARAIARSAKMPAKLFDSRASLHEDCPSPLASSGRLHGVSGSAWSTNEGSCAHAQRARSLPLTPALTSPSASRGPESRVESSMATPSLHVSLGTSSSTTKLRRGKAALRRRRHRPNAERMQLTPFLVSASAVADQGLDVDRDLAMAAEASSALISSMRSRGS</sequence>
<dbReference type="RefSeq" id="XP_067179147.1">
    <property type="nucleotide sequence ID" value="XM_067323833.1"/>
</dbReference>
<keyword evidence="2" id="KW-0812">Transmembrane</keyword>
<dbReference type="EMBL" id="JAFEUZ010000020">
    <property type="protein sequence ID" value="KAG5479984.1"/>
    <property type="molecule type" value="Genomic_DNA"/>
</dbReference>
<evidence type="ECO:0000256" key="1">
    <source>
        <dbReference type="SAM" id="MobiDB-lite"/>
    </source>
</evidence>
<name>A0A836GTR4_9TRYP</name>
<feature type="transmembrane region" description="Helical" evidence="2">
    <location>
        <begin position="413"/>
        <end position="433"/>
    </location>
</feature>